<evidence type="ECO:0000256" key="1">
    <source>
        <dbReference type="SAM" id="Coils"/>
    </source>
</evidence>
<keyword evidence="1" id="KW-0175">Coiled coil</keyword>
<reference evidence="2 3" key="1">
    <citation type="submission" date="2023-10" db="EMBL/GenBank/DDBJ databases">
        <title>Comparative genomics analysis reveals potential genetic determinants of host preference in Cryptosporidium xiaoi.</title>
        <authorList>
            <person name="Xiao L."/>
            <person name="Li J."/>
        </authorList>
    </citation>
    <scope>NUCLEOTIDE SEQUENCE [LARGE SCALE GENOMIC DNA]</scope>
    <source>
        <strain evidence="2 3">52996</strain>
    </source>
</reference>
<dbReference type="AlphaFoldDB" id="A0AAV9XU96"/>
<proteinExistence type="predicted"/>
<comment type="caution">
    <text evidence="2">The sequence shown here is derived from an EMBL/GenBank/DDBJ whole genome shotgun (WGS) entry which is preliminary data.</text>
</comment>
<dbReference type="Proteomes" id="UP001311799">
    <property type="component" value="Unassembled WGS sequence"/>
</dbReference>
<evidence type="ECO:0000313" key="2">
    <source>
        <dbReference type="EMBL" id="KAK6588262.1"/>
    </source>
</evidence>
<protein>
    <submittedName>
        <fullName evidence="2">Uncharacterized protein</fullName>
    </submittedName>
</protein>
<organism evidence="2 3">
    <name type="scientific">Cryptosporidium xiaoi</name>
    <dbReference type="NCBI Taxonomy" id="659607"/>
    <lineage>
        <taxon>Eukaryota</taxon>
        <taxon>Sar</taxon>
        <taxon>Alveolata</taxon>
        <taxon>Apicomplexa</taxon>
        <taxon>Conoidasida</taxon>
        <taxon>Coccidia</taxon>
        <taxon>Eucoccidiorida</taxon>
        <taxon>Eimeriorina</taxon>
        <taxon>Cryptosporidiidae</taxon>
        <taxon>Cryptosporidium</taxon>
    </lineage>
</organism>
<name>A0AAV9XU96_9CRYT</name>
<keyword evidence="3" id="KW-1185">Reference proteome</keyword>
<feature type="coiled-coil region" evidence="1">
    <location>
        <begin position="84"/>
        <end position="386"/>
    </location>
</feature>
<sequence>MEDNLVNSDVKQLLGDEQNSINYLRRANRIFEEISREILIEKDENLKLFNEREGLIQSINEVKSMQIQISNYLNYHGKKQEEAIMEMESNFNALMSEKKEVKEKKKYELDSLIKRNNDIEDEIGKKKIILNDLLNENLIMNQSITGLEKKKKEWKQKLDEQKERHKQLSDLSDYLSERFKILNIEYNQLIQEKKELITSKENVETLIDKLKKEQEEKKSELCKINDEIKSELDSKREEYDQVNDEINKIKGEKDENEKNLQQLKEQINISENEINRIAKDITSNKELVLKLSEELDKKKAETNKYMRELLEYRNNKLKINDLNNEINEIKCKLEKIDIKNESDKKFDKLVELEHINKLNTQLRDELIEMSNNLEEDERNIINYAKDKMRINGNDSVNTNDIDQLLMYLQNSMNYDVNYGINETNAQAECERNEEYIDNNQLDEHITKLKQILDENNRQNISLKMKKGKLKRNKTTDTKVMETLLIRSLKLIEKLDGELENDQNSIQFDEQKNECNVTKQTNKELETPDSGKISDIGRRVVISNRRLLTPRKVS</sequence>
<evidence type="ECO:0000313" key="3">
    <source>
        <dbReference type="Proteomes" id="UP001311799"/>
    </source>
</evidence>
<dbReference type="EMBL" id="JAWDEY010000034">
    <property type="protein sequence ID" value="KAK6588262.1"/>
    <property type="molecule type" value="Genomic_DNA"/>
</dbReference>
<gene>
    <name evidence="2" type="ORF">RS030_6776</name>
</gene>
<accession>A0AAV9XU96</accession>